<protein>
    <recommendedName>
        <fullName evidence="4">UDP-N-acetylglucosamine 2-epimerase (non-hydrolyzing)</fullName>
        <ecNumber evidence="4">5.1.3.14</ecNumber>
    </recommendedName>
</protein>
<organism evidence="7 8">
    <name type="scientific">Sphingomonas abaci</name>
    <dbReference type="NCBI Taxonomy" id="237611"/>
    <lineage>
        <taxon>Bacteria</taxon>
        <taxon>Pseudomonadati</taxon>
        <taxon>Pseudomonadota</taxon>
        <taxon>Alphaproteobacteria</taxon>
        <taxon>Sphingomonadales</taxon>
        <taxon>Sphingomonadaceae</taxon>
        <taxon>Sphingomonas</taxon>
    </lineage>
</organism>
<evidence type="ECO:0000256" key="3">
    <source>
        <dbReference type="ARBA" id="ARBA00038209"/>
    </source>
</evidence>
<dbReference type="Pfam" id="PF02350">
    <property type="entry name" value="Epimerase_2"/>
    <property type="match status" value="1"/>
</dbReference>
<dbReference type="PANTHER" id="PTHR43174:SF2">
    <property type="entry name" value="UDP-N-ACETYLGLUCOSAMINE 2-EPIMERASE"/>
    <property type="match status" value="1"/>
</dbReference>
<dbReference type="EMBL" id="JACHNY010000001">
    <property type="protein sequence ID" value="MBB4616784.1"/>
    <property type="molecule type" value="Genomic_DNA"/>
</dbReference>
<gene>
    <name evidence="7" type="ORF">GGQ96_000890</name>
</gene>
<comment type="catalytic activity">
    <reaction evidence="2">
        <text>UDP-N-acetyl-alpha-D-glucosamine = UDP-N-acetyl-alpha-D-mannosamine</text>
        <dbReference type="Rhea" id="RHEA:17213"/>
        <dbReference type="ChEBI" id="CHEBI:57705"/>
        <dbReference type="ChEBI" id="CHEBI:68623"/>
        <dbReference type="EC" id="5.1.3.14"/>
    </reaction>
</comment>
<dbReference type="InterPro" id="IPR029767">
    <property type="entry name" value="WecB-like"/>
</dbReference>
<comment type="similarity">
    <text evidence="3 5">Belongs to the UDP-N-acetylglucosamine 2-epimerase family.</text>
</comment>
<dbReference type="NCBIfam" id="TIGR00236">
    <property type="entry name" value="wecB"/>
    <property type="match status" value="1"/>
</dbReference>
<dbReference type="Gene3D" id="3.40.50.2000">
    <property type="entry name" value="Glycogen Phosphorylase B"/>
    <property type="match status" value="2"/>
</dbReference>
<name>A0A7W7AID4_9SPHN</name>
<evidence type="ECO:0000256" key="2">
    <source>
        <dbReference type="ARBA" id="ARBA00036080"/>
    </source>
</evidence>
<reference evidence="7 8" key="1">
    <citation type="submission" date="2020-08" db="EMBL/GenBank/DDBJ databases">
        <title>Genomic Encyclopedia of Type Strains, Phase IV (KMG-IV): sequencing the most valuable type-strain genomes for metagenomic binning, comparative biology and taxonomic classification.</title>
        <authorList>
            <person name="Goeker M."/>
        </authorList>
    </citation>
    <scope>NUCLEOTIDE SEQUENCE [LARGE SCALE GENOMIC DNA]</scope>
    <source>
        <strain evidence="7 8">DSM 15867</strain>
    </source>
</reference>
<dbReference type="AlphaFoldDB" id="A0A7W7AID4"/>
<dbReference type="Proteomes" id="UP000574769">
    <property type="component" value="Unassembled WGS sequence"/>
</dbReference>
<evidence type="ECO:0000256" key="4">
    <source>
        <dbReference type="ARBA" id="ARBA00038858"/>
    </source>
</evidence>
<dbReference type="CDD" id="cd03786">
    <property type="entry name" value="GTB_UDP-GlcNAc_2-Epimerase"/>
    <property type="match status" value="1"/>
</dbReference>
<dbReference type="GO" id="GO:0008761">
    <property type="term" value="F:UDP-N-acetylglucosamine 2-epimerase activity"/>
    <property type="evidence" value="ECO:0007669"/>
    <property type="project" value="UniProtKB-EC"/>
</dbReference>
<dbReference type="InterPro" id="IPR003331">
    <property type="entry name" value="UDP_GlcNAc_Epimerase_2_dom"/>
</dbReference>
<sequence>MTVSRRLLLVLGTRPEAIKLSPVARALAGTPGIHLRCCATGQHGAMLDQILAQLGLAPDIRLAVGAPGQSLDRLTMRLIEAVGAVLDAERPDRVIVQGDTCTAMATALAAHHRRIPVGHVEAGLRSGDLLQPWPEEGNRRLITQLADRHWAPTRVAAEALMRAGVDPATIRVTGNTVIDALHGMADRLGAEPGLAGRLDPVLATMAGRRMILATMHRREHWDGGLVRIAGALVRIADRGDVGVLLPLHANPAIHAAIGPVLAAHPAIVMVPALDYPCFVRAMQACHIVLTDSGGVQEEAPALGKPVLVLRDTTERPEGVAAGTARLIGTDPDRIVRETARLLDDPATYAAMARAHSPYGDGQAAARIAADVAA</sequence>
<dbReference type="PANTHER" id="PTHR43174">
    <property type="entry name" value="UDP-N-ACETYLGLUCOSAMINE 2-EPIMERASE"/>
    <property type="match status" value="1"/>
</dbReference>
<keyword evidence="1 5" id="KW-0413">Isomerase</keyword>
<evidence type="ECO:0000259" key="6">
    <source>
        <dbReference type="Pfam" id="PF02350"/>
    </source>
</evidence>
<proteinExistence type="inferred from homology"/>
<evidence type="ECO:0000256" key="1">
    <source>
        <dbReference type="ARBA" id="ARBA00023235"/>
    </source>
</evidence>
<dbReference type="EC" id="5.1.3.14" evidence="4"/>
<accession>A0A7W7AID4</accession>
<dbReference type="RefSeq" id="WP_184111858.1">
    <property type="nucleotide sequence ID" value="NZ_JACHNY010000001.1"/>
</dbReference>
<comment type="caution">
    <text evidence="7">The sequence shown here is derived from an EMBL/GenBank/DDBJ whole genome shotgun (WGS) entry which is preliminary data.</text>
</comment>
<feature type="domain" description="UDP-N-acetylglucosamine 2-epimerase" evidence="6">
    <location>
        <begin position="26"/>
        <end position="369"/>
    </location>
</feature>
<evidence type="ECO:0000313" key="7">
    <source>
        <dbReference type="EMBL" id="MBB4616784.1"/>
    </source>
</evidence>
<keyword evidence="8" id="KW-1185">Reference proteome</keyword>
<evidence type="ECO:0000313" key="8">
    <source>
        <dbReference type="Proteomes" id="UP000574769"/>
    </source>
</evidence>
<dbReference type="SUPFAM" id="SSF53756">
    <property type="entry name" value="UDP-Glycosyltransferase/glycogen phosphorylase"/>
    <property type="match status" value="1"/>
</dbReference>
<evidence type="ECO:0000256" key="5">
    <source>
        <dbReference type="RuleBase" id="RU003513"/>
    </source>
</evidence>